<gene>
    <name evidence="8" type="primary">ruvX</name>
    <name evidence="8" type="ORF">QYE77_03380</name>
</gene>
<feature type="domain" description="YqgF/RNase H-like" evidence="7">
    <location>
        <begin position="1"/>
        <end position="101"/>
    </location>
</feature>
<keyword evidence="2 5" id="KW-0690">Ribosome biogenesis</keyword>
<evidence type="ECO:0000256" key="6">
    <source>
        <dbReference type="SAM" id="MobiDB-lite"/>
    </source>
</evidence>
<evidence type="ECO:0000256" key="2">
    <source>
        <dbReference type="ARBA" id="ARBA00022517"/>
    </source>
</evidence>
<keyword evidence="9" id="KW-1185">Reference proteome</keyword>
<dbReference type="PANTHER" id="PTHR33317:SF4">
    <property type="entry name" value="POLYNUCLEOTIDYL TRANSFERASE, RIBONUCLEASE H-LIKE SUPERFAMILY PROTEIN"/>
    <property type="match status" value="1"/>
</dbReference>
<keyword evidence="3 5" id="KW-0540">Nuclease</keyword>
<feature type="compositionally biased region" description="Basic and acidic residues" evidence="6">
    <location>
        <begin position="138"/>
        <end position="147"/>
    </location>
</feature>
<evidence type="ECO:0000256" key="4">
    <source>
        <dbReference type="ARBA" id="ARBA00022801"/>
    </source>
</evidence>
<evidence type="ECO:0000259" key="7">
    <source>
        <dbReference type="SMART" id="SM00732"/>
    </source>
</evidence>
<evidence type="ECO:0000313" key="8">
    <source>
        <dbReference type="EMBL" id="MDT8897295.1"/>
    </source>
</evidence>
<name>A0ABU3NLR8_9CHLR</name>
<dbReference type="InterPro" id="IPR005227">
    <property type="entry name" value="YqgF"/>
</dbReference>
<sequence length="157" mass="17248">MRVLCVDPGEKRIGLAVSDPSGTIARPLTILEHRSREVDAREIVHLAESLGVGLIVVGVPYTWNGTIGPAARRALRLADAIRAVGSITVMTWDESGSSQRAQALLQEMHASRKKRREPLDHRAAAIILQDFLDIQADLKTKPTHKPDTEDDEESQKA</sequence>
<keyword evidence="4 5" id="KW-0378">Hydrolase</keyword>
<dbReference type="PANTHER" id="PTHR33317">
    <property type="entry name" value="POLYNUCLEOTIDYL TRANSFERASE, RIBONUCLEASE H-LIKE SUPERFAMILY PROTEIN"/>
    <property type="match status" value="1"/>
</dbReference>
<comment type="caution">
    <text evidence="8">The sequence shown here is derived from an EMBL/GenBank/DDBJ whole genome shotgun (WGS) entry which is preliminary data.</text>
</comment>
<evidence type="ECO:0000256" key="5">
    <source>
        <dbReference type="HAMAP-Rule" id="MF_00651"/>
    </source>
</evidence>
<dbReference type="EC" id="3.1.-.-" evidence="5"/>
<dbReference type="InterPro" id="IPR012337">
    <property type="entry name" value="RNaseH-like_sf"/>
</dbReference>
<dbReference type="CDD" id="cd16964">
    <property type="entry name" value="YqgF"/>
    <property type="match status" value="1"/>
</dbReference>
<organism evidence="8 9">
    <name type="scientific">Thermanaerothrix solaris</name>
    <dbReference type="NCBI Taxonomy" id="3058434"/>
    <lineage>
        <taxon>Bacteria</taxon>
        <taxon>Bacillati</taxon>
        <taxon>Chloroflexota</taxon>
        <taxon>Anaerolineae</taxon>
        <taxon>Anaerolineales</taxon>
        <taxon>Anaerolineaceae</taxon>
        <taxon>Thermanaerothrix</taxon>
    </lineage>
</organism>
<dbReference type="Proteomes" id="UP001254165">
    <property type="component" value="Unassembled WGS sequence"/>
</dbReference>
<dbReference type="Pfam" id="PF03652">
    <property type="entry name" value="RuvX"/>
    <property type="match status" value="1"/>
</dbReference>
<dbReference type="Gene3D" id="3.30.420.140">
    <property type="entry name" value="YqgF/RNase H-like domain"/>
    <property type="match status" value="1"/>
</dbReference>
<accession>A0ABU3NLR8</accession>
<protein>
    <recommendedName>
        <fullName evidence="5">Putative pre-16S rRNA nuclease</fullName>
        <ecNumber evidence="5">3.1.-.-</ecNumber>
    </recommendedName>
</protein>
<feature type="region of interest" description="Disordered" evidence="6">
    <location>
        <begin position="138"/>
        <end position="157"/>
    </location>
</feature>
<proteinExistence type="inferred from homology"/>
<dbReference type="InterPro" id="IPR037027">
    <property type="entry name" value="YqgF/RNaseH-like_dom_sf"/>
</dbReference>
<evidence type="ECO:0000256" key="1">
    <source>
        <dbReference type="ARBA" id="ARBA00022490"/>
    </source>
</evidence>
<comment type="similarity">
    <text evidence="5">Belongs to the YqgF HJR family.</text>
</comment>
<comment type="subcellular location">
    <subcellularLocation>
        <location evidence="5">Cytoplasm</location>
    </subcellularLocation>
</comment>
<comment type="function">
    <text evidence="5">Could be a nuclease involved in processing of the 5'-end of pre-16S rRNA.</text>
</comment>
<keyword evidence="1 5" id="KW-0963">Cytoplasm</keyword>
<dbReference type="EMBL" id="JAUHMF010000001">
    <property type="protein sequence ID" value="MDT8897295.1"/>
    <property type="molecule type" value="Genomic_DNA"/>
</dbReference>
<dbReference type="InterPro" id="IPR006641">
    <property type="entry name" value="YqgF/RNaseH-like_dom"/>
</dbReference>
<evidence type="ECO:0000256" key="3">
    <source>
        <dbReference type="ARBA" id="ARBA00022722"/>
    </source>
</evidence>
<dbReference type="NCBIfam" id="TIGR00250">
    <property type="entry name" value="RNAse_H_YqgF"/>
    <property type="match status" value="1"/>
</dbReference>
<dbReference type="HAMAP" id="MF_00651">
    <property type="entry name" value="Nuclease_YqgF"/>
    <property type="match status" value="1"/>
</dbReference>
<dbReference type="RefSeq" id="WP_315623948.1">
    <property type="nucleotide sequence ID" value="NZ_JAUHMF010000001.1"/>
</dbReference>
<dbReference type="SMART" id="SM00732">
    <property type="entry name" value="YqgFc"/>
    <property type="match status" value="1"/>
</dbReference>
<feature type="compositionally biased region" description="Acidic residues" evidence="6">
    <location>
        <begin position="148"/>
        <end position="157"/>
    </location>
</feature>
<dbReference type="SUPFAM" id="SSF53098">
    <property type="entry name" value="Ribonuclease H-like"/>
    <property type="match status" value="1"/>
</dbReference>
<reference evidence="8 9" key="1">
    <citation type="submission" date="2023-07" db="EMBL/GenBank/DDBJ databases">
        <title>Novel species of Thermanaerothrix with wide hydrolytic capabilities.</title>
        <authorList>
            <person name="Zayulina K.S."/>
            <person name="Podosokorskaya O.A."/>
            <person name="Elcheninov A.G."/>
        </authorList>
    </citation>
    <scope>NUCLEOTIDE SEQUENCE [LARGE SCALE GENOMIC DNA]</scope>
    <source>
        <strain evidence="8 9">4228-RoL</strain>
    </source>
</reference>
<evidence type="ECO:0000313" key="9">
    <source>
        <dbReference type="Proteomes" id="UP001254165"/>
    </source>
</evidence>